<organism evidence="2 3">
    <name type="scientific">Nocardia amikacinitolerans</name>
    <dbReference type="NCBI Taxonomy" id="756689"/>
    <lineage>
        <taxon>Bacteria</taxon>
        <taxon>Bacillati</taxon>
        <taxon>Actinomycetota</taxon>
        <taxon>Actinomycetes</taxon>
        <taxon>Mycobacteriales</taxon>
        <taxon>Nocardiaceae</taxon>
        <taxon>Nocardia</taxon>
    </lineage>
</organism>
<feature type="region of interest" description="Disordered" evidence="1">
    <location>
        <begin position="71"/>
        <end position="94"/>
    </location>
</feature>
<dbReference type="EMBL" id="OBEG01000002">
    <property type="protein sequence ID" value="SNY81004.1"/>
    <property type="molecule type" value="Genomic_DNA"/>
</dbReference>
<proteinExistence type="predicted"/>
<name>A0A285L816_9NOCA</name>
<evidence type="ECO:0000313" key="3">
    <source>
        <dbReference type="Proteomes" id="UP000219565"/>
    </source>
</evidence>
<keyword evidence="3" id="KW-1185">Reference proteome</keyword>
<dbReference type="OrthoDB" id="4553508at2"/>
<gene>
    <name evidence="2" type="ORF">SAMN04244553_2581</name>
</gene>
<sequence length="94" mass="10321">MAEVSGEFDEEEFQQFVKDQRDPRWVAWLDSVDDQLDRFLSQTLPLSSGAPSGDLHSAAALYFAEEAARAIPGPRGGTRAGESRGGRTLRSVPR</sequence>
<evidence type="ECO:0000256" key="1">
    <source>
        <dbReference type="SAM" id="MobiDB-lite"/>
    </source>
</evidence>
<protein>
    <submittedName>
        <fullName evidence="2">Uncharacterized protein</fullName>
    </submittedName>
</protein>
<dbReference type="Proteomes" id="UP000219565">
    <property type="component" value="Unassembled WGS sequence"/>
</dbReference>
<evidence type="ECO:0000313" key="2">
    <source>
        <dbReference type="EMBL" id="SNY81004.1"/>
    </source>
</evidence>
<reference evidence="2 3" key="1">
    <citation type="submission" date="2017-09" db="EMBL/GenBank/DDBJ databases">
        <authorList>
            <person name="Ehlers B."/>
            <person name="Leendertz F.H."/>
        </authorList>
    </citation>
    <scope>NUCLEOTIDE SEQUENCE [LARGE SCALE GENOMIC DNA]</scope>
    <source>
        <strain evidence="2 3">DSM 45537</strain>
    </source>
</reference>
<accession>A0A285L816</accession>
<dbReference type="RefSeq" id="WP_143861411.1">
    <property type="nucleotide sequence ID" value="NZ_OBEG01000002.1"/>
</dbReference>
<dbReference type="AlphaFoldDB" id="A0A285L816"/>